<gene>
    <name evidence="4" type="ORF">MIT9_P1292</name>
</gene>
<dbReference type="GO" id="GO:0051287">
    <property type="term" value="F:NAD binding"/>
    <property type="evidence" value="ECO:0007669"/>
    <property type="project" value="InterPro"/>
</dbReference>
<evidence type="ECO:0000259" key="3">
    <source>
        <dbReference type="SMART" id="SM01329"/>
    </source>
</evidence>
<comment type="similarity">
    <text evidence="1">Belongs to the isocitrate and isopropylmalate dehydrogenases family.</text>
</comment>
<keyword evidence="2 4" id="KW-0560">Oxidoreductase</keyword>
<dbReference type="PANTHER" id="PTHR11835">
    <property type="entry name" value="DECARBOXYLATING DEHYDROGENASES-ISOCITRATE, ISOPROPYLMALATE, TARTRATE"/>
    <property type="match status" value="1"/>
</dbReference>
<dbReference type="AlphaFoldDB" id="A0AAU9C3J1"/>
<dbReference type="KEGG" id="mcau:MIT9_P1292"/>
<evidence type="ECO:0000313" key="5">
    <source>
        <dbReference type="Proteomes" id="UP001321825"/>
    </source>
</evidence>
<dbReference type="GO" id="GO:0006102">
    <property type="term" value="P:isocitrate metabolic process"/>
    <property type="evidence" value="ECO:0007669"/>
    <property type="project" value="TreeGrafter"/>
</dbReference>
<dbReference type="FunFam" id="3.40.718.10:FF:000014">
    <property type="entry name" value="Isocitrate dehydrogenase (NAD(+))"/>
    <property type="match status" value="1"/>
</dbReference>
<evidence type="ECO:0000313" key="4">
    <source>
        <dbReference type="EMBL" id="BCX81714.1"/>
    </source>
</evidence>
<dbReference type="EMBL" id="AP024714">
    <property type="protein sequence ID" value="BCX81714.1"/>
    <property type="molecule type" value="Genomic_DNA"/>
</dbReference>
<evidence type="ECO:0000256" key="1">
    <source>
        <dbReference type="ARBA" id="ARBA00007769"/>
    </source>
</evidence>
<feature type="domain" description="Isopropylmalate dehydrogenase-like" evidence="3">
    <location>
        <begin position="7"/>
        <end position="337"/>
    </location>
</feature>
<dbReference type="EC" id="1.1.1.41" evidence="4"/>
<dbReference type="Proteomes" id="UP001321825">
    <property type="component" value="Chromosome"/>
</dbReference>
<dbReference type="Pfam" id="PF00180">
    <property type="entry name" value="Iso_dh"/>
    <property type="match status" value="1"/>
</dbReference>
<dbReference type="InterPro" id="IPR024084">
    <property type="entry name" value="IsoPropMal-DH-like_dom"/>
</dbReference>
<sequence length="343" mass="36736">MVSAMHTVTLIPGDGIGPEITAAAVKVIEASGAPIQWDRHLAGMAALEKFGTPLPEETLESFRRNKVALKAPLTTPVGGGYRSVNVTLRQEFDLFANVRPAMSFEGTRARFDDVNLVTVRENTEGLYAGIEHFIKAEGKTIAAESIALVTRTGCERIVDYAFRYARQTGRKKVAIVHKANILKCTSGLFLEIGREVAKRYPDIECEDRIVDACAMQMVMDPGQFDVIVTTNLFGDILSDLASGLVGGLGLTAGANIGREAAMFEAVHGSAPDIAGKGIANPTALIMAGVMMLEHLGEQATARRIEQAVRAVIKEGKHVTPDLKPGSTCTTQEMADAIVAELQS</sequence>
<evidence type="ECO:0000256" key="2">
    <source>
        <dbReference type="ARBA" id="ARBA00023002"/>
    </source>
</evidence>
<dbReference type="SMART" id="SM01329">
    <property type="entry name" value="Iso_dh"/>
    <property type="match status" value="1"/>
</dbReference>
<dbReference type="InterPro" id="IPR019818">
    <property type="entry name" value="IsoCit/isopropylmalate_DH_CS"/>
</dbReference>
<protein>
    <submittedName>
        <fullName evidence="4">Isocitrate dehydrogenase (NAD+)</fullName>
        <ecNumber evidence="4">1.1.1.41</ecNumber>
    </submittedName>
</protein>
<dbReference type="GO" id="GO:0000287">
    <property type="term" value="F:magnesium ion binding"/>
    <property type="evidence" value="ECO:0007669"/>
    <property type="project" value="InterPro"/>
</dbReference>
<accession>A0AAU9C3J1</accession>
<dbReference type="SUPFAM" id="SSF53659">
    <property type="entry name" value="Isocitrate/Isopropylmalate dehydrogenase-like"/>
    <property type="match status" value="1"/>
</dbReference>
<dbReference type="PANTHER" id="PTHR11835:SF34">
    <property type="entry name" value="ISOCITRATE DEHYDROGENASE [NAD] SUBUNIT ALPHA, MITOCHONDRIAL"/>
    <property type="match status" value="1"/>
</dbReference>
<dbReference type="GO" id="GO:0004449">
    <property type="term" value="F:isocitrate dehydrogenase (NAD+) activity"/>
    <property type="evidence" value="ECO:0007669"/>
    <property type="project" value="UniProtKB-EC"/>
</dbReference>
<proteinExistence type="inferred from homology"/>
<dbReference type="PROSITE" id="PS00470">
    <property type="entry name" value="IDH_IMDH"/>
    <property type="match status" value="1"/>
</dbReference>
<organism evidence="4 5">
    <name type="scientific">Methylomarinovum caldicuralii</name>
    <dbReference type="NCBI Taxonomy" id="438856"/>
    <lineage>
        <taxon>Bacteria</taxon>
        <taxon>Pseudomonadati</taxon>
        <taxon>Pseudomonadota</taxon>
        <taxon>Gammaproteobacteria</taxon>
        <taxon>Methylococcales</taxon>
        <taxon>Methylothermaceae</taxon>
        <taxon>Methylomarinovum</taxon>
    </lineage>
</organism>
<keyword evidence="5" id="KW-1185">Reference proteome</keyword>
<reference evidence="5" key="1">
    <citation type="journal article" date="2024" name="Int. J. Syst. Evol. Microbiol.">
        <title>Methylomarinovum tepidoasis sp. nov., a moderately thermophilic methanotroph of the family Methylothermaceae isolated from a deep-sea hydrothermal field.</title>
        <authorList>
            <person name="Hirayama H."/>
            <person name="Takaki Y."/>
            <person name="Abe M."/>
            <person name="Miyazaki M."/>
            <person name="Uematsu K."/>
            <person name="Matsui Y."/>
            <person name="Takai K."/>
        </authorList>
    </citation>
    <scope>NUCLEOTIDE SEQUENCE [LARGE SCALE GENOMIC DNA]</scope>
    <source>
        <strain evidence="5">IT-9</strain>
    </source>
</reference>
<name>A0AAU9C3J1_9GAMM</name>
<dbReference type="GO" id="GO:0006099">
    <property type="term" value="P:tricarboxylic acid cycle"/>
    <property type="evidence" value="ECO:0007669"/>
    <property type="project" value="TreeGrafter"/>
</dbReference>
<dbReference type="Gene3D" id="3.40.718.10">
    <property type="entry name" value="Isopropylmalate Dehydrogenase"/>
    <property type="match status" value="1"/>
</dbReference>